<evidence type="ECO:0000256" key="4">
    <source>
        <dbReference type="ARBA" id="ARBA00023125"/>
    </source>
</evidence>
<dbReference type="GO" id="GO:0006355">
    <property type="term" value="P:regulation of DNA-templated transcription"/>
    <property type="evidence" value="ECO:0007669"/>
    <property type="project" value="InterPro"/>
</dbReference>
<dbReference type="EMBL" id="BNEA01000008">
    <property type="protein sequence ID" value="GHI52665.1"/>
    <property type="molecule type" value="Genomic_DNA"/>
</dbReference>
<evidence type="ECO:0000256" key="1">
    <source>
        <dbReference type="ARBA" id="ARBA00005820"/>
    </source>
</evidence>
<accession>Q2PC66</accession>
<gene>
    <name evidence="8" type="primary">rubRg1</name>
    <name evidence="9" type="ORF">Srubr_25110</name>
</gene>
<dbReference type="GO" id="GO:0003677">
    <property type="term" value="F:DNA binding"/>
    <property type="evidence" value="ECO:0007669"/>
    <property type="project" value="UniProtKB-UniRule"/>
</dbReference>
<evidence type="ECO:0000256" key="5">
    <source>
        <dbReference type="ARBA" id="ARBA00023163"/>
    </source>
</evidence>
<feature type="DNA-binding region" description="OmpR/PhoB-type" evidence="6">
    <location>
        <begin position="1"/>
        <end position="97"/>
    </location>
</feature>
<keyword evidence="2" id="KW-0902">Two-component regulatory system</keyword>
<dbReference type="CDD" id="cd15831">
    <property type="entry name" value="BTAD"/>
    <property type="match status" value="1"/>
</dbReference>
<reference evidence="10" key="5">
    <citation type="submission" date="2023-07" db="EMBL/GenBank/DDBJ databases">
        <title>Whole genome shotgun sequence of Streptomyces achromogenes subsp. rubradiris NBRC 14000.</title>
        <authorList>
            <person name="Komaki H."/>
            <person name="Tamura T."/>
        </authorList>
    </citation>
    <scope>NUCLEOTIDE SEQUENCE [LARGE SCALE GENOMIC DNA]</scope>
    <source>
        <strain evidence="10">NBRC 14000</strain>
    </source>
</reference>
<keyword evidence="10" id="KW-1185">Reference proteome</keyword>
<evidence type="ECO:0000256" key="3">
    <source>
        <dbReference type="ARBA" id="ARBA00023015"/>
    </source>
</evidence>
<dbReference type="InterPro" id="IPR036388">
    <property type="entry name" value="WH-like_DNA-bd_sf"/>
</dbReference>
<dbReference type="Gene3D" id="1.10.10.10">
    <property type="entry name" value="Winged helix-like DNA-binding domain superfamily/Winged helix DNA-binding domain"/>
    <property type="match status" value="1"/>
</dbReference>
<organism evidence="8">
    <name type="scientific">Streptomyces rubradiris</name>
    <name type="common">Streptomyces achromogenes subsp. rubradiris</name>
    <dbReference type="NCBI Taxonomy" id="285531"/>
    <lineage>
        <taxon>Bacteria</taxon>
        <taxon>Bacillati</taxon>
        <taxon>Actinomycetota</taxon>
        <taxon>Actinomycetes</taxon>
        <taxon>Kitasatosporales</taxon>
        <taxon>Streptomycetaceae</taxon>
        <taxon>Streptomyces</taxon>
    </lineage>
</organism>
<evidence type="ECO:0000313" key="10">
    <source>
        <dbReference type="Proteomes" id="UP000646738"/>
    </source>
</evidence>
<dbReference type="SMART" id="SM00862">
    <property type="entry name" value="Trans_reg_C"/>
    <property type="match status" value="1"/>
</dbReference>
<dbReference type="SUPFAM" id="SSF46894">
    <property type="entry name" value="C-terminal effector domain of the bipartite response regulators"/>
    <property type="match status" value="1"/>
</dbReference>
<dbReference type="PROSITE" id="PS51755">
    <property type="entry name" value="OMPR_PHOB"/>
    <property type="match status" value="1"/>
</dbReference>
<dbReference type="SUPFAM" id="SSF48452">
    <property type="entry name" value="TPR-like"/>
    <property type="match status" value="1"/>
</dbReference>
<evidence type="ECO:0000313" key="9">
    <source>
        <dbReference type="EMBL" id="GHI52665.1"/>
    </source>
</evidence>
<dbReference type="AlphaFoldDB" id="Q2PC66"/>
<keyword evidence="5" id="KW-0804">Transcription</keyword>
<evidence type="ECO:0000313" key="8">
    <source>
        <dbReference type="EMBL" id="CAI94699.1"/>
    </source>
</evidence>
<dbReference type="GO" id="GO:0000160">
    <property type="term" value="P:phosphorelay signal transduction system"/>
    <property type="evidence" value="ECO:0007669"/>
    <property type="project" value="UniProtKB-KW"/>
</dbReference>
<protein>
    <submittedName>
        <fullName evidence="8">Putative regulator</fullName>
    </submittedName>
</protein>
<keyword evidence="4 6" id="KW-0238">DNA-binding</keyword>
<dbReference type="Gene3D" id="1.25.40.10">
    <property type="entry name" value="Tetratricopeptide repeat domain"/>
    <property type="match status" value="1"/>
</dbReference>
<dbReference type="Proteomes" id="UP000646738">
    <property type="component" value="Unassembled WGS sequence"/>
</dbReference>
<dbReference type="PANTHER" id="PTHR35807">
    <property type="entry name" value="TRANSCRIPTIONAL REGULATOR REDD-RELATED"/>
    <property type="match status" value="1"/>
</dbReference>
<sequence length="266" mass="30011">MIFRVLGPLEVAVEGAAEKPSAPKVRWTLALLLLHANQVVGHSSILYELWGENPPCSAVATAQTYVYQIRKKYQRRFDRIGWGALVETRPSGYVLRAEESEIDAQVFERLSERARASLTAGHTEQAARQLREALALWRGRALADVSAGSVLAPRIMHLEKSRMRTLRLRIFADQRLGRHRELLPELQFLAAANPLDEWFHQQLMIALVETGRRADALEAYHRLQSTLGAELGVRPSPRLHKLRHDVLTGVPWTRGPQSELDLTVPS</sequence>
<evidence type="ECO:0000256" key="2">
    <source>
        <dbReference type="ARBA" id="ARBA00023012"/>
    </source>
</evidence>
<dbReference type="InterPro" id="IPR011990">
    <property type="entry name" value="TPR-like_helical_dom_sf"/>
</dbReference>
<keyword evidence="3" id="KW-0805">Transcription regulation</keyword>
<reference evidence="8" key="3">
    <citation type="submission" date="2004-12" db="EMBL/GenBank/DDBJ databases">
        <authorList>
            <person name="Kim C.G."/>
        </authorList>
    </citation>
    <scope>NUCLEOTIDE SEQUENCE</scope>
    <source>
        <strain evidence="8">NRRL 3061</strain>
    </source>
</reference>
<dbReference type="Pfam" id="PF03704">
    <property type="entry name" value="BTAD"/>
    <property type="match status" value="1"/>
</dbReference>
<dbReference type="EMBL" id="AJ871581">
    <property type="protein sequence ID" value="CAI94699.1"/>
    <property type="molecule type" value="Genomic_DNA"/>
</dbReference>
<dbReference type="PANTHER" id="PTHR35807:SF1">
    <property type="entry name" value="TRANSCRIPTIONAL REGULATOR REDD"/>
    <property type="match status" value="1"/>
</dbReference>
<dbReference type="InterPro" id="IPR001867">
    <property type="entry name" value="OmpR/PhoB-type_DNA-bd"/>
</dbReference>
<reference evidence="8" key="1">
    <citation type="journal article" date="1997" name="Mol. Cells">
        <title>Identification of a gene cluster of biosynthetic genes of rubradirin substructures in S. achromogenes var. rubradiris NRRL3061.</title>
        <authorList>
            <person name="Sohng J.K."/>
            <person name="Oh T.J."/>
            <person name="Lee J.J."/>
            <person name="Kim C.G."/>
        </authorList>
    </citation>
    <scope>NUCLEOTIDE SEQUENCE</scope>
    <source>
        <strain evidence="8">NRRL 3061</strain>
    </source>
</reference>
<dbReference type="InterPro" id="IPR051677">
    <property type="entry name" value="AfsR-DnrI-RedD_regulator"/>
</dbReference>
<dbReference type="SMART" id="SM01043">
    <property type="entry name" value="BTAD"/>
    <property type="match status" value="1"/>
</dbReference>
<reference evidence="9" key="4">
    <citation type="submission" date="2020-09" db="EMBL/GenBank/DDBJ databases">
        <title>Whole genome shotgun sequence of Streptomyces achromogenes subsp. rubradiris NBRC 14000.</title>
        <authorList>
            <person name="Komaki H."/>
            <person name="Tamura T."/>
        </authorList>
    </citation>
    <scope>NUCLEOTIDE SEQUENCE</scope>
    <source>
        <strain evidence="9">NBRC 14000</strain>
    </source>
</reference>
<feature type="domain" description="OmpR/PhoB-type" evidence="7">
    <location>
        <begin position="1"/>
        <end position="97"/>
    </location>
</feature>
<evidence type="ECO:0000256" key="6">
    <source>
        <dbReference type="PROSITE-ProRule" id="PRU01091"/>
    </source>
</evidence>
<reference evidence="8" key="2">
    <citation type="journal article" date="2003" name="Biotechnol. Lett.">
        <title>Functional identification of rub52 gene involved in the biosynthesis of rubradirin.</title>
        <authorList>
            <person name="Maharjan J."/>
            <person name="Liou K."/>
            <person name="Lee H.C."/>
            <person name="Kim C.G."/>
            <person name="Lee J.J."/>
            <person name="Yoo J.C."/>
            <person name="Sohng J.K."/>
        </authorList>
    </citation>
    <scope>NUCLEOTIDE SEQUENCE</scope>
    <source>
        <strain evidence="8">NRRL 3061</strain>
    </source>
</reference>
<evidence type="ECO:0000259" key="7">
    <source>
        <dbReference type="PROSITE" id="PS51755"/>
    </source>
</evidence>
<dbReference type="InterPro" id="IPR016032">
    <property type="entry name" value="Sig_transdc_resp-reg_C-effctor"/>
</dbReference>
<proteinExistence type="inferred from homology"/>
<comment type="similarity">
    <text evidence="1">Belongs to the AfsR/DnrI/RedD regulatory family.</text>
</comment>
<dbReference type="RefSeq" id="WP_189999868.1">
    <property type="nucleotide sequence ID" value="NZ_BNCB01000037.1"/>
</dbReference>
<dbReference type="InterPro" id="IPR005158">
    <property type="entry name" value="BTAD"/>
</dbReference>
<name>Q2PC66_STRRR</name>